<evidence type="ECO:0000313" key="2">
    <source>
        <dbReference type="Proteomes" id="UP001162992"/>
    </source>
</evidence>
<organism evidence="1 2">
    <name type="scientific">Diphasiastrum complanatum</name>
    <name type="common">Issler's clubmoss</name>
    <name type="synonym">Lycopodium complanatum</name>
    <dbReference type="NCBI Taxonomy" id="34168"/>
    <lineage>
        <taxon>Eukaryota</taxon>
        <taxon>Viridiplantae</taxon>
        <taxon>Streptophyta</taxon>
        <taxon>Embryophyta</taxon>
        <taxon>Tracheophyta</taxon>
        <taxon>Lycopodiopsida</taxon>
        <taxon>Lycopodiales</taxon>
        <taxon>Lycopodiaceae</taxon>
        <taxon>Lycopodioideae</taxon>
        <taxon>Diphasiastrum</taxon>
    </lineage>
</organism>
<keyword evidence="2" id="KW-1185">Reference proteome</keyword>
<dbReference type="EMBL" id="CM055108">
    <property type="protein sequence ID" value="KAJ7524663.1"/>
    <property type="molecule type" value="Genomic_DNA"/>
</dbReference>
<sequence>MLDFSCIDPKQWQQHLCAYTQRLEALGNPKLTVLDQFYRQELPRLMQERQPLPYITRDELTKVMEWKLSRGKWRPRLLDFVKSLAEEEVKLASQTSFAAIPNLKDAVTHLSSLKGVGPATASAVLALYAPDIAPFMSDEALVAVFSSVKDYSLKHYLDFAEKLQSKAKELKTGEASKDKSKENQNLNASSLERALYAAALESKFQSAPKSSTLGKREGTFAPNADSKRISDSKNKRTKATRLKSAYAK</sequence>
<dbReference type="Proteomes" id="UP001162992">
    <property type="component" value="Chromosome 17"/>
</dbReference>
<comment type="caution">
    <text evidence="1">The sequence shown here is derived from an EMBL/GenBank/DDBJ whole genome shotgun (WGS) entry which is preliminary data.</text>
</comment>
<evidence type="ECO:0000313" key="1">
    <source>
        <dbReference type="EMBL" id="KAJ7524663.1"/>
    </source>
</evidence>
<gene>
    <name evidence="1" type="ORF">O6H91_17G015300</name>
</gene>
<reference evidence="2" key="1">
    <citation type="journal article" date="2024" name="Proc. Natl. Acad. Sci. U.S.A.">
        <title>Extraordinary preservation of gene collinearity over three hundred million years revealed in homosporous lycophytes.</title>
        <authorList>
            <person name="Li C."/>
            <person name="Wickell D."/>
            <person name="Kuo L.Y."/>
            <person name="Chen X."/>
            <person name="Nie B."/>
            <person name="Liao X."/>
            <person name="Peng D."/>
            <person name="Ji J."/>
            <person name="Jenkins J."/>
            <person name="Williams M."/>
            <person name="Shu S."/>
            <person name="Plott C."/>
            <person name="Barry K."/>
            <person name="Rajasekar S."/>
            <person name="Grimwood J."/>
            <person name="Han X."/>
            <person name="Sun S."/>
            <person name="Hou Z."/>
            <person name="He W."/>
            <person name="Dai G."/>
            <person name="Sun C."/>
            <person name="Schmutz J."/>
            <person name="Leebens-Mack J.H."/>
            <person name="Li F.W."/>
            <person name="Wang L."/>
        </authorList>
    </citation>
    <scope>NUCLEOTIDE SEQUENCE [LARGE SCALE GENOMIC DNA]</scope>
    <source>
        <strain evidence="2">cv. PW_Plant_1</strain>
    </source>
</reference>
<name>A0ACC2B4E7_DIPCM</name>
<accession>A0ACC2B4E7</accession>
<protein>
    <submittedName>
        <fullName evidence="1">Uncharacterized protein</fullName>
    </submittedName>
</protein>
<proteinExistence type="predicted"/>